<evidence type="ECO:0000313" key="3">
    <source>
        <dbReference type="Proteomes" id="UP000245921"/>
    </source>
</evidence>
<reference evidence="2 3" key="1">
    <citation type="submission" date="2018-05" db="EMBL/GenBank/DDBJ databases">
        <title>Genomic Encyclopedia of Type Strains, Phase IV (KMG-IV): sequencing the most valuable type-strain genomes for metagenomic binning, comparative biology and taxonomic classification.</title>
        <authorList>
            <person name="Goeker M."/>
        </authorList>
    </citation>
    <scope>NUCLEOTIDE SEQUENCE [LARGE SCALE GENOMIC DNA]</scope>
    <source>
        <strain evidence="2 3">DSM 24906</strain>
    </source>
</reference>
<sequence length="434" mass="51377">MRKVILILFLSLFSIISFSSVEDIFKEELNKNIQLKESENNLKNIEINIKKKNNFFIPYMSIKSSPFVMLNNQNSDSINFNILNVQKTLKDYTYSTKLYLNFTELYGAQLGMTLPFGYNEDENKFQIGNLGLSISRDLKKEPEVEKLNLEANYYDAIYSIKKTKNSIYISTINSIINKNNNEELMNLNMKKLELLVKKYEYLKDEDEREKVELDIIKTKKSIQSLKDKQENFDYDIDKKTYEEALNLLKKYDEKINMNYIQREDIKALNKRVEAAKIQETFWFLPYLPDMSVAFNINDLENFKWSLTFDLNLNVLDFGEKEQLANTRKNNYSDLKVKEKIDSIERTIKSYLNDIRINEFDKKINASNLKQSKENILKNRKLFENGFMSELDYDLYEIDYRINEINFESSNLTDNFNYMNIASENGEALWGDLVE</sequence>
<protein>
    <submittedName>
        <fullName evidence="2">Uncharacterized protein</fullName>
    </submittedName>
</protein>
<organism evidence="2 3">
    <name type="scientific">Oceanotoga teriensis</name>
    <dbReference type="NCBI Taxonomy" id="515440"/>
    <lineage>
        <taxon>Bacteria</taxon>
        <taxon>Thermotogati</taxon>
        <taxon>Thermotogota</taxon>
        <taxon>Thermotogae</taxon>
        <taxon>Petrotogales</taxon>
        <taxon>Petrotogaceae</taxon>
        <taxon>Oceanotoga</taxon>
    </lineage>
</organism>
<feature type="coiled-coil region" evidence="1">
    <location>
        <begin position="189"/>
        <end position="228"/>
    </location>
</feature>
<dbReference type="Gene3D" id="1.20.1600.10">
    <property type="entry name" value="Outer membrane efflux proteins (OEP)"/>
    <property type="match status" value="1"/>
</dbReference>
<dbReference type="RefSeq" id="WP_109606289.1">
    <property type="nucleotide sequence ID" value="NZ_QGGI01000024.1"/>
</dbReference>
<gene>
    <name evidence="2" type="ORF">C7380_12416</name>
</gene>
<keyword evidence="3" id="KW-1185">Reference proteome</keyword>
<keyword evidence="1" id="KW-0175">Coiled coil</keyword>
<dbReference type="SUPFAM" id="SSF56954">
    <property type="entry name" value="Outer membrane efflux proteins (OEP)"/>
    <property type="match status" value="1"/>
</dbReference>
<comment type="caution">
    <text evidence="2">The sequence shown here is derived from an EMBL/GenBank/DDBJ whole genome shotgun (WGS) entry which is preliminary data.</text>
</comment>
<dbReference type="EMBL" id="QGGI01000024">
    <property type="protein sequence ID" value="PWJ87405.1"/>
    <property type="molecule type" value="Genomic_DNA"/>
</dbReference>
<dbReference type="AlphaFoldDB" id="A0AA45C4T9"/>
<accession>A0AA45C4T9</accession>
<dbReference type="Proteomes" id="UP000245921">
    <property type="component" value="Unassembled WGS sequence"/>
</dbReference>
<feature type="coiled-coil region" evidence="1">
    <location>
        <begin position="26"/>
        <end position="55"/>
    </location>
</feature>
<evidence type="ECO:0000313" key="2">
    <source>
        <dbReference type="EMBL" id="PWJ87405.1"/>
    </source>
</evidence>
<name>A0AA45C4T9_9BACT</name>
<evidence type="ECO:0000256" key="1">
    <source>
        <dbReference type="SAM" id="Coils"/>
    </source>
</evidence>
<proteinExistence type="predicted"/>